<evidence type="ECO:0000313" key="13">
    <source>
        <dbReference type="WBParaSite" id="HPBE_0000050101-mRNA-1"/>
    </source>
</evidence>
<evidence type="ECO:0000256" key="1">
    <source>
        <dbReference type="ARBA" id="ARBA00004294"/>
    </source>
</evidence>
<accession>A0A3P7U3E1</accession>
<dbReference type="AlphaFoldDB" id="A0A183F2W4"/>
<dbReference type="GO" id="GO:0046930">
    <property type="term" value="C:pore complex"/>
    <property type="evidence" value="ECO:0007669"/>
    <property type="project" value="UniProtKB-KW"/>
</dbReference>
<evidence type="ECO:0000256" key="7">
    <source>
        <dbReference type="ARBA" id="ARBA00023065"/>
    </source>
</evidence>
<keyword evidence="5" id="KW-0812">Transmembrane</keyword>
<evidence type="ECO:0000256" key="4">
    <source>
        <dbReference type="ARBA" id="ARBA00022452"/>
    </source>
</evidence>
<dbReference type="FunFam" id="2.40.160.10:FF:000012">
    <property type="entry name" value="Voltage-dependent anion-selective channel"/>
    <property type="match status" value="1"/>
</dbReference>
<keyword evidence="7" id="KW-0406">Ion transport</keyword>
<comment type="similarity">
    <text evidence="2">Belongs to the eukaryotic mitochondrial porin family.</text>
</comment>
<reference evidence="11 12" key="1">
    <citation type="submission" date="2018-11" db="EMBL/GenBank/DDBJ databases">
        <authorList>
            <consortium name="Pathogen Informatics"/>
        </authorList>
    </citation>
    <scope>NUCLEOTIDE SEQUENCE [LARGE SCALE GENOMIC DNA]</scope>
</reference>
<evidence type="ECO:0000256" key="5">
    <source>
        <dbReference type="ARBA" id="ARBA00022692"/>
    </source>
</evidence>
<evidence type="ECO:0000256" key="6">
    <source>
        <dbReference type="ARBA" id="ARBA00022787"/>
    </source>
</evidence>
<dbReference type="PANTHER" id="PTHR11743">
    <property type="entry name" value="VOLTAGE-DEPENDENT ANION-SELECTIVE CHANNEL"/>
    <property type="match status" value="1"/>
</dbReference>
<keyword evidence="10" id="KW-0472">Membrane</keyword>
<name>A0A183F2W4_HELPZ</name>
<dbReference type="CDD" id="cd07306">
    <property type="entry name" value="Porin3_VDAC"/>
    <property type="match status" value="1"/>
</dbReference>
<gene>
    <name evidence="11" type="ORF">HPBE_LOCUS502</name>
</gene>
<dbReference type="InterPro" id="IPR027246">
    <property type="entry name" value="Porin_Euk/Tom40"/>
</dbReference>
<sequence length="273" mass="29655">MKEVSCRMAPPTFADLGKSAKDLFNKGYTHGFIKVDATTKAGDNKEVEFKTSAAHNLGSGKLGGNLDVKYKIPSYGLTLTEKWNTENQLGTIIEVNEQFGRGLKLTFDSLYAPHAGKRTGKLKADWSLQTARITADVSLTKNPVINAAGVFSREGWLFGAAATFDSGSNKVASTSLAFGHQTSNYTLHSFVVNSTDFGASLFHKVAHNVELGTMLGWKVGGTGADFAIASKYSPTRDLTLRAKVNNSSQVKYRLSGLVVNMAYVGWWESLRRL</sequence>
<dbReference type="EMBL" id="UZAH01000359">
    <property type="protein sequence ID" value="VDO18884.1"/>
    <property type="molecule type" value="Genomic_DNA"/>
</dbReference>
<evidence type="ECO:0000256" key="8">
    <source>
        <dbReference type="ARBA" id="ARBA00023114"/>
    </source>
</evidence>
<dbReference type="InterPro" id="IPR001925">
    <property type="entry name" value="Porin_Euk"/>
</dbReference>
<keyword evidence="12" id="KW-1185">Reference proteome</keyword>
<reference evidence="13" key="2">
    <citation type="submission" date="2019-09" db="UniProtKB">
        <authorList>
            <consortium name="WormBaseParasite"/>
        </authorList>
    </citation>
    <scope>IDENTIFICATION</scope>
</reference>
<keyword evidence="8" id="KW-0626">Porin</keyword>
<keyword evidence="9" id="KW-0496">Mitochondrion</keyword>
<evidence type="ECO:0000256" key="9">
    <source>
        <dbReference type="ARBA" id="ARBA00023128"/>
    </source>
</evidence>
<keyword evidence="4" id="KW-1134">Transmembrane beta strand</keyword>
<dbReference type="WBParaSite" id="HPBE_0000050101-mRNA-1">
    <property type="protein sequence ID" value="HPBE_0000050101-mRNA-1"/>
    <property type="gene ID" value="HPBE_0000050101"/>
</dbReference>
<dbReference type="Gene3D" id="2.40.160.10">
    <property type="entry name" value="Porin"/>
    <property type="match status" value="1"/>
</dbReference>
<proteinExistence type="inferred from homology"/>
<evidence type="ECO:0000313" key="12">
    <source>
        <dbReference type="Proteomes" id="UP000050761"/>
    </source>
</evidence>
<dbReference type="GO" id="GO:0005741">
    <property type="term" value="C:mitochondrial outer membrane"/>
    <property type="evidence" value="ECO:0007669"/>
    <property type="project" value="UniProtKB-SubCell"/>
</dbReference>
<accession>A0A183F2W4</accession>
<protein>
    <submittedName>
        <fullName evidence="13">Voltage-dependent anion-selective channel protein 3</fullName>
    </submittedName>
</protein>
<evidence type="ECO:0000313" key="11">
    <source>
        <dbReference type="EMBL" id="VDO18884.1"/>
    </source>
</evidence>
<keyword evidence="3" id="KW-0813">Transport</keyword>
<dbReference type="PRINTS" id="PR00185">
    <property type="entry name" value="EUKARYTPORIN"/>
</dbReference>
<dbReference type="Proteomes" id="UP000050761">
    <property type="component" value="Unassembled WGS sequence"/>
</dbReference>
<keyword evidence="6" id="KW-1000">Mitochondrion outer membrane</keyword>
<dbReference type="Pfam" id="PF01459">
    <property type="entry name" value="Porin_3"/>
    <property type="match status" value="1"/>
</dbReference>
<organism evidence="12 13">
    <name type="scientific">Heligmosomoides polygyrus</name>
    <name type="common">Parasitic roundworm</name>
    <dbReference type="NCBI Taxonomy" id="6339"/>
    <lineage>
        <taxon>Eukaryota</taxon>
        <taxon>Metazoa</taxon>
        <taxon>Ecdysozoa</taxon>
        <taxon>Nematoda</taxon>
        <taxon>Chromadorea</taxon>
        <taxon>Rhabditida</taxon>
        <taxon>Rhabditina</taxon>
        <taxon>Rhabditomorpha</taxon>
        <taxon>Strongyloidea</taxon>
        <taxon>Heligmosomidae</taxon>
        <taxon>Heligmosomoides</taxon>
    </lineage>
</organism>
<dbReference type="GO" id="GO:0008308">
    <property type="term" value="F:voltage-gated monoatomic anion channel activity"/>
    <property type="evidence" value="ECO:0007669"/>
    <property type="project" value="InterPro"/>
</dbReference>
<evidence type="ECO:0000256" key="2">
    <source>
        <dbReference type="ARBA" id="ARBA00007780"/>
    </source>
</evidence>
<dbReference type="InterPro" id="IPR023614">
    <property type="entry name" value="Porin_dom_sf"/>
</dbReference>
<evidence type="ECO:0000256" key="10">
    <source>
        <dbReference type="ARBA" id="ARBA00023136"/>
    </source>
</evidence>
<comment type="subcellular location">
    <subcellularLocation>
        <location evidence="1">Mitochondrion outer membrane</location>
    </subcellularLocation>
</comment>
<dbReference type="OrthoDB" id="7827681at2759"/>
<dbReference type="GO" id="GO:0015288">
    <property type="term" value="F:porin activity"/>
    <property type="evidence" value="ECO:0007669"/>
    <property type="project" value="UniProtKB-KW"/>
</dbReference>
<dbReference type="PANTHER" id="PTHR11743:SF70">
    <property type="entry name" value="GH26960P-RELATED"/>
    <property type="match status" value="1"/>
</dbReference>
<evidence type="ECO:0000256" key="3">
    <source>
        <dbReference type="ARBA" id="ARBA00022448"/>
    </source>
</evidence>